<evidence type="ECO:0000313" key="2">
    <source>
        <dbReference type="EMBL" id="QPC83519.1"/>
    </source>
</evidence>
<keyword evidence="1" id="KW-0812">Transmembrane</keyword>
<reference evidence="2 3" key="1">
    <citation type="submission" date="2020-02" db="EMBL/GenBank/DDBJ databases">
        <authorList>
            <person name="Zheng R.K."/>
            <person name="Sun C.M."/>
        </authorList>
    </citation>
    <scope>NUCLEOTIDE SEQUENCE [LARGE SCALE GENOMIC DNA]</scope>
    <source>
        <strain evidence="3">rifampicinis</strain>
    </source>
</reference>
<name>A0A7S8IFI5_9CHLR</name>
<proteinExistence type="predicted"/>
<dbReference type="AlphaFoldDB" id="A0A7S8IFI5"/>
<dbReference type="Pfam" id="PF19744">
    <property type="entry name" value="DUF6232"/>
    <property type="match status" value="1"/>
</dbReference>
<dbReference type="InterPro" id="IPR045629">
    <property type="entry name" value="DUF6232"/>
</dbReference>
<dbReference type="Proteomes" id="UP000594468">
    <property type="component" value="Chromosome"/>
</dbReference>
<organism evidence="2 3">
    <name type="scientific">Phototrophicus methaneseepsis</name>
    <dbReference type="NCBI Taxonomy" id="2710758"/>
    <lineage>
        <taxon>Bacteria</taxon>
        <taxon>Bacillati</taxon>
        <taxon>Chloroflexota</taxon>
        <taxon>Candidatus Thermofontia</taxon>
        <taxon>Phototrophicales</taxon>
        <taxon>Phototrophicaceae</taxon>
        <taxon>Phototrophicus</taxon>
    </lineage>
</organism>
<dbReference type="KEGG" id="pmet:G4Y79_03805"/>
<gene>
    <name evidence="2" type="ORF">G4Y79_03805</name>
</gene>
<feature type="transmembrane region" description="Helical" evidence="1">
    <location>
        <begin position="82"/>
        <end position="99"/>
    </location>
</feature>
<dbReference type="EMBL" id="CP062983">
    <property type="protein sequence ID" value="QPC83519.1"/>
    <property type="molecule type" value="Genomic_DNA"/>
</dbReference>
<evidence type="ECO:0000256" key="1">
    <source>
        <dbReference type="SAM" id="Phobius"/>
    </source>
</evidence>
<keyword evidence="3" id="KW-1185">Reference proteome</keyword>
<protein>
    <submittedName>
        <fullName evidence="2">Uncharacterized protein</fullName>
    </submittedName>
</protein>
<keyword evidence="1" id="KW-0472">Membrane</keyword>
<sequence>MREKVYFVSDRDRIAVTNKRLILNKTTFPISQITFVETTTDPVRRQKVAPSPRAGYTTKRIVKYGILSLFAVSLVLELQNKLFFLLSVMLICLYVIYAWEDPSADVTPVRQQSRLIIGLSSGKQRVFTSEDTELVQSIARAMNTVLTV</sequence>
<dbReference type="RefSeq" id="WP_195171586.1">
    <property type="nucleotide sequence ID" value="NZ_CP062983.1"/>
</dbReference>
<keyword evidence="1" id="KW-1133">Transmembrane helix</keyword>
<accession>A0A7S8IFI5</accession>
<evidence type="ECO:0000313" key="3">
    <source>
        <dbReference type="Proteomes" id="UP000594468"/>
    </source>
</evidence>